<gene>
    <name evidence="1" type="ORF">DCAR_028591</name>
</gene>
<organism evidence="1">
    <name type="scientific">Daucus carota subsp. sativus</name>
    <name type="common">Carrot</name>
    <dbReference type="NCBI Taxonomy" id="79200"/>
    <lineage>
        <taxon>Eukaryota</taxon>
        <taxon>Viridiplantae</taxon>
        <taxon>Streptophyta</taxon>
        <taxon>Embryophyta</taxon>
        <taxon>Tracheophyta</taxon>
        <taxon>Spermatophyta</taxon>
        <taxon>Magnoliopsida</taxon>
        <taxon>eudicotyledons</taxon>
        <taxon>Gunneridae</taxon>
        <taxon>Pentapetalae</taxon>
        <taxon>asterids</taxon>
        <taxon>campanulids</taxon>
        <taxon>Apiales</taxon>
        <taxon>Apiaceae</taxon>
        <taxon>Apioideae</taxon>
        <taxon>Scandiceae</taxon>
        <taxon>Daucinae</taxon>
        <taxon>Daucus</taxon>
        <taxon>Daucus sect. Daucus</taxon>
    </lineage>
</organism>
<comment type="caution">
    <text evidence="1">The sequence shown here is derived from an EMBL/GenBank/DDBJ whole genome shotgun (WGS) entry which is preliminary data.</text>
</comment>
<sequence length="526" mass="58081">MCFTCPQVFDSMIEYSVKTIVSVLSSSINCKAIRCGEEAVLSIGCLISCRDAGELMETCGDILGKLKARGVSEEESDGIICDSLLYAVVKVAVSASSFRHVKELGPVIDVRPGARRTLDLSKLLHYLPKELTVKKGEIPLSRQFLKILAGPLTSGGLLQLVHYISKSQVQDERCSPNQAATKSSLVDHKSMWAITMNFPDWFYFSCVVLYLNKSSGDSFGSTFISGAAFAQDTEEAEPLCSDAARYISWILNPIGKSHQDVLAQNLVKMAGNFPSKQYGLAKHTNPKKLKRPKIYHGVHGKEYDCQIIRLWINDFRDMYSKHIYNIVNSSIEVKSAPCAKLGQDMLFRRISLGILIGCSNNVSEEGWEILLHYAATCMILQSANTQDTGLWPKQKSQGMEVSIAWNENSDRKEVEKGVAPQPTVMIHDRFQLKSANFSHHVPDGDAEVSVEDLAATRIQTAFKHTIVSGLLCVLSLKATIFPKGGKVIDTATNTPRKNSVARNSPGVRLISIRRKMRLLSLITCTG</sequence>
<protein>
    <submittedName>
        <fullName evidence="1">Uncharacterized protein</fullName>
    </submittedName>
</protein>
<dbReference type="PANTHER" id="PTHR48221">
    <property type="entry name" value="ACYL-COA SYNTHETASE FAMILY PROTEIN"/>
    <property type="match status" value="1"/>
</dbReference>
<dbReference type="EMBL" id="LNRQ01000008">
    <property type="protein sequence ID" value="KZM83987.1"/>
    <property type="molecule type" value="Genomic_DNA"/>
</dbReference>
<dbReference type="Gramene" id="KZM83987">
    <property type="protein sequence ID" value="KZM83987"/>
    <property type="gene ID" value="DCAR_028591"/>
</dbReference>
<dbReference type="AlphaFoldDB" id="A0A175YKU6"/>
<name>A0A175YKU6_DAUCS</name>
<evidence type="ECO:0000313" key="1">
    <source>
        <dbReference type="EMBL" id="KZM83987.1"/>
    </source>
</evidence>
<proteinExistence type="predicted"/>
<dbReference type="PANTHER" id="PTHR48221:SF2">
    <property type="entry name" value="ACYL-COA SYNTHETASE FAMILY PROTEIN"/>
    <property type="match status" value="1"/>
</dbReference>
<accession>A0A175YKU6</accession>
<reference evidence="1" key="1">
    <citation type="journal article" date="2016" name="Nat. Genet.">
        <title>A high-quality carrot genome assembly provides new insights into carotenoid accumulation and asterid genome evolution.</title>
        <authorList>
            <person name="Iorizzo M."/>
            <person name="Ellison S."/>
            <person name="Senalik D."/>
            <person name="Zeng P."/>
            <person name="Satapoomin P."/>
            <person name="Huang J."/>
            <person name="Bowman M."/>
            <person name="Iovene M."/>
            <person name="Sanseverino W."/>
            <person name="Cavagnaro P."/>
            <person name="Yildiz M."/>
            <person name="Macko-Podgorni A."/>
            <person name="Moranska E."/>
            <person name="Grzebelus E."/>
            <person name="Grzebelus D."/>
            <person name="Ashrafi H."/>
            <person name="Zheng Z."/>
            <person name="Cheng S."/>
            <person name="Spooner D."/>
            <person name="Van Deynze A."/>
            <person name="Simon P."/>
        </authorList>
    </citation>
    <scope>NUCLEOTIDE SEQUENCE [LARGE SCALE GENOMIC DNA]</scope>
    <source>
        <tissue evidence="1">Leaf</tissue>
    </source>
</reference>